<name>A0ABR1K4T2_9AGAR</name>
<gene>
    <name evidence="1" type="ORF">VKT23_002500</name>
</gene>
<dbReference type="Proteomes" id="UP001498398">
    <property type="component" value="Unassembled WGS sequence"/>
</dbReference>
<keyword evidence="2" id="KW-1185">Reference proteome</keyword>
<organism evidence="1 2">
    <name type="scientific">Marasmiellus scandens</name>
    <dbReference type="NCBI Taxonomy" id="2682957"/>
    <lineage>
        <taxon>Eukaryota</taxon>
        <taxon>Fungi</taxon>
        <taxon>Dikarya</taxon>
        <taxon>Basidiomycota</taxon>
        <taxon>Agaricomycotina</taxon>
        <taxon>Agaricomycetes</taxon>
        <taxon>Agaricomycetidae</taxon>
        <taxon>Agaricales</taxon>
        <taxon>Marasmiineae</taxon>
        <taxon>Omphalotaceae</taxon>
        <taxon>Marasmiellus</taxon>
    </lineage>
</organism>
<evidence type="ECO:0000313" key="1">
    <source>
        <dbReference type="EMBL" id="KAK7471085.1"/>
    </source>
</evidence>
<sequence length="432" mass="49497">MDFLDFRDIIKLRQVNNHCDKAVRNYIYANFTYKRLFGTYFHTREIEALHLLHSVSGFCACSPNFYQWLAREEASSNHPLQIFIKATDAASLLSFLRSGSWSCIAASWTRFTGSYQELIRPRDLKNASSADILRTSYSAGTVECTFHYKRDSCNLYVYVCSSEPIKAVLSQVSVIRKKQNIIFNDLDHDSTWVGGAFKLYPDTSWDTRASLSTSDLFVHELSPFTRHVGDDLCCTIPFHRTPIHSPLANTDPVRCNRFNVTVSDELGDPGPRIRFYTLSTKNGKAYTAAYYQVGDEDWNRKTFFLKTIRDTVVWATYFSRPRERAVSARLQNLLLQYKWPVVIRQRPSLIMIATILRYLLAVDSCLLRGVNPGVSISFHQRNFVLFATLKINMPVPGRGSAVPRPVMGVWEQELQNVNVDVIFAYSKSLRVL</sequence>
<dbReference type="EMBL" id="JBANRG010000002">
    <property type="protein sequence ID" value="KAK7471085.1"/>
    <property type="molecule type" value="Genomic_DNA"/>
</dbReference>
<proteinExistence type="predicted"/>
<comment type="caution">
    <text evidence="1">The sequence shown here is derived from an EMBL/GenBank/DDBJ whole genome shotgun (WGS) entry which is preliminary data.</text>
</comment>
<reference evidence="1 2" key="1">
    <citation type="submission" date="2024-01" db="EMBL/GenBank/DDBJ databases">
        <title>A draft genome for the cacao thread blight pathogen Marasmiellus scandens.</title>
        <authorList>
            <person name="Baruah I.K."/>
            <person name="Leung J."/>
            <person name="Bukari Y."/>
            <person name="Amoako-Attah I."/>
            <person name="Meinhardt L.W."/>
            <person name="Bailey B.A."/>
            <person name="Cohen S.P."/>
        </authorList>
    </citation>
    <scope>NUCLEOTIDE SEQUENCE [LARGE SCALE GENOMIC DNA]</scope>
    <source>
        <strain evidence="1 2">GH-19</strain>
    </source>
</reference>
<evidence type="ECO:0000313" key="2">
    <source>
        <dbReference type="Proteomes" id="UP001498398"/>
    </source>
</evidence>
<protein>
    <submittedName>
        <fullName evidence="1">Uncharacterized protein</fullName>
    </submittedName>
</protein>
<accession>A0ABR1K4T2</accession>